<comment type="caution">
    <text evidence="11">The sequence shown here is derived from an EMBL/GenBank/DDBJ whole genome shotgun (WGS) entry which is preliminary data.</text>
</comment>
<reference evidence="11 12" key="1">
    <citation type="journal article" date="2024" name="G3 (Bethesda)">
        <title>Genome assembly of Hibiscus sabdariffa L. provides insights into metabolisms of medicinal natural products.</title>
        <authorList>
            <person name="Kim T."/>
        </authorList>
    </citation>
    <scope>NUCLEOTIDE SEQUENCE [LARGE SCALE GENOMIC DNA]</scope>
    <source>
        <strain evidence="11">TK-2024</strain>
        <tissue evidence="11">Old leaves</tissue>
    </source>
</reference>
<proteinExistence type="inferred from homology"/>
<evidence type="ECO:0000256" key="8">
    <source>
        <dbReference type="ARBA" id="ARBA00023034"/>
    </source>
</evidence>
<sequence length="109" mass="12039">MHLCVEDWQWWWDAFFASGSVVLYVFLYSTNYLDVIVRDVSGGVECPCFASYSAVAEAFRLLEGLQGLDSHCLLPILSSSVVVVVFSCAIEVQEEIVETGITCEATCLS</sequence>
<name>A0ABR2QA45_9ROSI</name>
<gene>
    <name evidence="11" type="ORF">V6N11_012083</name>
</gene>
<evidence type="ECO:0000256" key="3">
    <source>
        <dbReference type="ARBA" id="ARBA00005227"/>
    </source>
</evidence>
<dbReference type="PANTHER" id="PTHR10766">
    <property type="entry name" value="TRANSMEMBRANE 9 SUPERFAMILY PROTEIN"/>
    <property type="match status" value="1"/>
</dbReference>
<comment type="subcellular location">
    <subcellularLocation>
        <location evidence="1">Endosome membrane</location>
        <topology evidence="1">Multi-pass membrane protein</topology>
    </subcellularLocation>
    <subcellularLocation>
        <location evidence="2">Golgi apparatus membrane</location>
        <topology evidence="2">Multi-pass membrane protein</topology>
    </subcellularLocation>
</comment>
<dbReference type="Pfam" id="PF02990">
    <property type="entry name" value="EMP70"/>
    <property type="match status" value="1"/>
</dbReference>
<comment type="similarity">
    <text evidence="3 10">Belongs to the nonaspanin (TM9SF) (TC 9.A.2) family.</text>
</comment>
<comment type="caution">
    <text evidence="10">Lacks conserved residue(s) required for the propagation of feature annotation.</text>
</comment>
<dbReference type="EMBL" id="JBBPBN010000042">
    <property type="protein sequence ID" value="KAK8997526.1"/>
    <property type="molecule type" value="Genomic_DNA"/>
</dbReference>
<keyword evidence="12" id="KW-1185">Reference proteome</keyword>
<evidence type="ECO:0000256" key="7">
    <source>
        <dbReference type="ARBA" id="ARBA00022989"/>
    </source>
</evidence>
<evidence type="ECO:0000256" key="9">
    <source>
        <dbReference type="ARBA" id="ARBA00023136"/>
    </source>
</evidence>
<evidence type="ECO:0000313" key="12">
    <source>
        <dbReference type="Proteomes" id="UP001396334"/>
    </source>
</evidence>
<feature type="transmembrane region" description="Helical" evidence="10">
    <location>
        <begin position="12"/>
        <end position="29"/>
    </location>
</feature>
<keyword evidence="7 10" id="KW-1133">Transmembrane helix</keyword>
<keyword evidence="5" id="KW-0732">Signal</keyword>
<dbReference type="InterPro" id="IPR004240">
    <property type="entry name" value="EMP70"/>
</dbReference>
<evidence type="ECO:0000256" key="5">
    <source>
        <dbReference type="ARBA" id="ARBA00022729"/>
    </source>
</evidence>
<evidence type="ECO:0000256" key="10">
    <source>
        <dbReference type="RuleBase" id="RU363079"/>
    </source>
</evidence>
<evidence type="ECO:0000256" key="2">
    <source>
        <dbReference type="ARBA" id="ARBA00004653"/>
    </source>
</evidence>
<keyword evidence="6" id="KW-0967">Endosome</keyword>
<keyword evidence="8" id="KW-0333">Golgi apparatus</keyword>
<evidence type="ECO:0000256" key="1">
    <source>
        <dbReference type="ARBA" id="ARBA00004337"/>
    </source>
</evidence>
<evidence type="ECO:0000256" key="6">
    <source>
        <dbReference type="ARBA" id="ARBA00022753"/>
    </source>
</evidence>
<keyword evidence="9 10" id="KW-0472">Membrane</keyword>
<dbReference type="PANTHER" id="PTHR10766:SF163">
    <property type="entry name" value="TRANSMEMBRANE 9 SUPERFAMILY MEMBER 12"/>
    <property type="match status" value="1"/>
</dbReference>
<evidence type="ECO:0000313" key="11">
    <source>
        <dbReference type="EMBL" id="KAK8997526.1"/>
    </source>
</evidence>
<organism evidence="11 12">
    <name type="scientific">Hibiscus sabdariffa</name>
    <name type="common">roselle</name>
    <dbReference type="NCBI Taxonomy" id="183260"/>
    <lineage>
        <taxon>Eukaryota</taxon>
        <taxon>Viridiplantae</taxon>
        <taxon>Streptophyta</taxon>
        <taxon>Embryophyta</taxon>
        <taxon>Tracheophyta</taxon>
        <taxon>Spermatophyta</taxon>
        <taxon>Magnoliopsida</taxon>
        <taxon>eudicotyledons</taxon>
        <taxon>Gunneridae</taxon>
        <taxon>Pentapetalae</taxon>
        <taxon>rosids</taxon>
        <taxon>malvids</taxon>
        <taxon>Malvales</taxon>
        <taxon>Malvaceae</taxon>
        <taxon>Malvoideae</taxon>
        <taxon>Hibiscus</taxon>
    </lineage>
</organism>
<dbReference type="Proteomes" id="UP001396334">
    <property type="component" value="Unassembled WGS sequence"/>
</dbReference>
<evidence type="ECO:0000256" key="4">
    <source>
        <dbReference type="ARBA" id="ARBA00022692"/>
    </source>
</evidence>
<protein>
    <recommendedName>
        <fullName evidence="10">Transmembrane 9 superfamily member</fullName>
    </recommendedName>
</protein>
<keyword evidence="4 10" id="KW-0812">Transmembrane</keyword>
<accession>A0ABR2QA45</accession>